<feature type="coiled-coil region" evidence="2">
    <location>
        <begin position="334"/>
        <end position="393"/>
    </location>
</feature>
<dbReference type="PANTHER" id="PTHR21694:SF18">
    <property type="entry name" value="COILED-COIL DOMAIN-CONTAINING PROTEIN 63"/>
    <property type="match status" value="1"/>
</dbReference>
<evidence type="ECO:0000313" key="5">
    <source>
        <dbReference type="Proteomes" id="UP001159405"/>
    </source>
</evidence>
<name>A0ABN8NFC8_9CNID</name>
<feature type="coiled-coil region" evidence="2">
    <location>
        <begin position="16"/>
        <end position="122"/>
    </location>
</feature>
<evidence type="ECO:0000313" key="4">
    <source>
        <dbReference type="EMBL" id="CAH3105805.1"/>
    </source>
</evidence>
<feature type="domain" description="ODAD1 central coiled coil region" evidence="3">
    <location>
        <begin position="146"/>
        <end position="427"/>
    </location>
</feature>
<dbReference type="EMBL" id="CALNXK010000018">
    <property type="protein sequence ID" value="CAH3105805.1"/>
    <property type="molecule type" value="Genomic_DNA"/>
</dbReference>
<dbReference type="Pfam" id="PF21773">
    <property type="entry name" value="ODAD1_CC"/>
    <property type="match status" value="1"/>
</dbReference>
<dbReference type="PANTHER" id="PTHR21694">
    <property type="entry name" value="COILED-COIL DOMAIN-CONTAINING PROTEIN 63"/>
    <property type="match status" value="1"/>
</dbReference>
<comment type="caution">
    <text evidence="4">The sequence shown here is derived from an EMBL/GenBank/DDBJ whole genome shotgun (WGS) entry which is preliminary data.</text>
</comment>
<reference evidence="4 5" key="1">
    <citation type="submission" date="2022-05" db="EMBL/GenBank/DDBJ databases">
        <authorList>
            <consortium name="Genoscope - CEA"/>
            <person name="William W."/>
        </authorList>
    </citation>
    <scope>NUCLEOTIDE SEQUENCE [LARGE SCALE GENOMIC DNA]</scope>
</reference>
<gene>
    <name evidence="4" type="ORF">PLOB_00013864</name>
</gene>
<evidence type="ECO:0000256" key="1">
    <source>
        <dbReference type="ARBA" id="ARBA00023054"/>
    </source>
</evidence>
<protein>
    <recommendedName>
        <fullName evidence="3">ODAD1 central coiled coil region domain-containing protein</fullName>
    </recommendedName>
</protein>
<keyword evidence="5" id="KW-1185">Reference proteome</keyword>
<dbReference type="InterPro" id="IPR049258">
    <property type="entry name" value="ODAD1_CC"/>
</dbReference>
<evidence type="ECO:0000256" key="2">
    <source>
        <dbReference type="SAM" id="Coils"/>
    </source>
</evidence>
<proteinExistence type="predicted"/>
<keyword evidence="1 2" id="KW-0175">Coiled coil</keyword>
<accession>A0ABN8NFC8</accession>
<sequence>MPGLRDEDKVDPIEAQLEAQMEMSNLQRQYRCMRNDRKTYTEETENTVRKQNKTIDALLKDNEELEAMILVAKSRQNEMCDQGNVEKIVELLDREKKVREEIKQEKNAVACVEEQVANMRETINKQCKKMGGGKDVYHKKHVANIKLTRVLENRLDEMTKKFNDVLTNNLHLREHISHIEGQKVKFLDLSKRLQTEISEGKREIDRISEIATSHFNARDEAQHRMASLRERAERDLAMYNAEIKDVMRVLKHDRKLRDFMTTKTEDRSSILEQELIARTLKKMEIQLSGLIQEATKYEVIFDQIKEATGIEDTDTLVESFIEKEDKNFALFNYVNNMNTEIECLQDGIKYLKDEIELIKKEGVENDVRRKEILQELEEKMVKVTEESTSVKKEYKLTRRLLELLKPKIEGVFNSIKCDRTAITSLLGGGVTVDDNNMLQYLGIIEQKCNELLQTKALEKVKAAIEEARETPIDGLQGAGPHPAHANLSIAPPSIEEEGEQSWCANDAKPLTVEEVQALIVQGNLRGGNLKATGAAKCQGKRKRP</sequence>
<dbReference type="Proteomes" id="UP001159405">
    <property type="component" value="Unassembled WGS sequence"/>
</dbReference>
<evidence type="ECO:0000259" key="3">
    <source>
        <dbReference type="Pfam" id="PF21773"/>
    </source>
</evidence>
<organism evidence="4 5">
    <name type="scientific">Porites lobata</name>
    <dbReference type="NCBI Taxonomy" id="104759"/>
    <lineage>
        <taxon>Eukaryota</taxon>
        <taxon>Metazoa</taxon>
        <taxon>Cnidaria</taxon>
        <taxon>Anthozoa</taxon>
        <taxon>Hexacorallia</taxon>
        <taxon>Scleractinia</taxon>
        <taxon>Fungiina</taxon>
        <taxon>Poritidae</taxon>
        <taxon>Porites</taxon>
    </lineage>
</organism>
<dbReference type="InterPro" id="IPR051876">
    <property type="entry name" value="ODA-DC/CCD"/>
</dbReference>